<evidence type="ECO:0000313" key="2">
    <source>
        <dbReference type="Proteomes" id="UP000507470"/>
    </source>
</evidence>
<sequence length="150" mass="17408">MLSRGEFITAFSNTITWLNCETCQKIKAFKTDADTRFVTSYEKDEYIYMNSTNSVCFKSSKGKAFEYSNSQLSYAYSQDMDYDKNIYTTGYNTINIHQLTSTGQLIRIIPTSQIDPTITDYPWVLRFQLNSNRFLLTFNHTGKVLICEID</sequence>
<dbReference type="OrthoDB" id="6119439at2759"/>
<organism evidence="1 2">
    <name type="scientific">Mytilus coruscus</name>
    <name type="common">Sea mussel</name>
    <dbReference type="NCBI Taxonomy" id="42192"/>
    <lineage>
        <taxon>Eukaryota</taxon>
        <taxon>Metazoa</taxon>
        <taxon>Spiralia</taxon>
        <taxon>Lophotrochozoa</taxon>
        <taxon>Mollusca</taxon>
        <taxon>Bivalvia</taxon>
        <taxon>Autobranchia</taxon>
        <taxon>Pteriomorphia</taxon>
        <taxon>Mytilida</taxon>
        <taxon>Mytiloidea</taxon>
        <taxon>Mytilidae</taxon>
        <taxon>Mytilinae</taxon>
        <taxon>Mytilus</taxon>
    </lineage>
</organism>
<proteinExistence type="predicted"/>
<evidence type="ECO:0000313" key="1">
    <source>
        <dbReference type="EMBL" id="CAC5422716.1"/>
    </source>
</evidence>
<protein>
    <submittedName>
        <fullName evidence="1">Uncharacterized protein</fullName>
    </submittedName>
</protein>
<dbReference type="Proteomes" id="UP000507470">
    <property type="component" value="Unassembled WGS sequence"/>
</dbReference>
<accession>A0A6J8ESE1</accession>
<dbReference type="SUPFAM" id="SSF75011">
    <property type="entry name" value="3-carboxy-cis,cis-mucoante lactonizing enzyme"/>
    <property type="match status" value="1"/>
</dbReference>
<dbReference type="EMBL" id="CACVKT020009675">
    <property type="protein sequence ID" value="CAC5422716.1"/>
    <property type="molecule type" value="Genomic_DNA"/>
</dbReference>
<name>A0A6J8ESE1_MYTCO</name>
<dbReference type="AlphaFoldDB" id="A0A6J8ESE1"/>
<keyword evidence="2" id="KW-1185">Reference proteome</keyword>
<gene>
    <name evidence="1" type="ORF">MCOR_54749</name>
</gene>
<reference evidence="1 2" key="1">
    <citation type="submission" date="2020-06" db="EMBL/GenBank/DDBJ databases">
        <authorList>
            <person name="Li R."/>
            <person name="Bekaert M."/>
        </authorList>
    </citation>
    <scope>NUCLEOTIDE SEQUENCE [LARGE SCALE GENOMIC DNA]</scope>
    <source>
        <strain evidence="2">wild</strain>
    </source>
</reference>